<name>A0A9I9DLJ0_CUCME</name>
<protein>
    <submittedName>
        <fullName evidence="2">Uncharacterized protein</fullName>
    </submittedName>
</protein>
<dbReference type="EnsemblPlants" id="MELO3C020722.2.1">
    <property type="protein sequence ID" value="MELO3C020722.2.1"/>
    <property type="gene ID" value="MELO3C020722.2"/>
</dbReference>
<evidence type="ECO:0000313" key="2">
    <source>
        <dbReference type="EnsemblPlants" id="MELO3C020722.2.1"/>
    </source>
</evidence>
<dbReference type="AlphaFoldDB" id="A0A9I9DLJ0"/>
<proteinExistence type="predicted"/>
<sequence length="73" mass="8674">MAVEIGTEVIKKRETEGDERLTSYLEDEVIKKRETEGDERLTSYLEDEVIKKRETEKTNREDKGLQLRTEKTR</sequence>
<reference evidence="2" key="1">
    <citation type="submission" date="2023-03" db="UniProtKB">
        <authorList>
            <consortium name="EnsemblPlants"/>
        </authorList>
    </citation>
    <scope>IDENTIFICATION</scope>
</reference>
<evidence type="ECO:0000256" key="1">
    <source>
        <dbReference type="SAM" id="MobiDB-lite"/>
    </source>
</evidence>
<organism evidence="2">
    <name type="scientific">Cucumis melo</name>
    <name type="common">Muskmelon</name>
    <dbReference type="NCBI Taxonomy" id="3656"/>
    <lineage>
        <taxon>Eukaryota</taxon>
        <taxon>Viridiplantae</taxon>
        <taxon>Streptophyta</taxon>
        <taxon>Embryophyta</taxon>
        <taxon>Tracheophyta</taxon>
        <taxon>Spermatophyta</taxon>
        <taxon>Magnoliopsida</taxon>
        <taxon>eudicotyledons</taxon>
        <taxon>Gunneridae</taxon>
        <taxon>Pentapetalae</taxon>
        <taxon>rosids</taxon>
        <taxon>fabids</taxon>
        <taxon>Cucurbitales</taxon>
        <taxon>Cucurbitaceae</taxon>
        <taxon>Benincaseae</taxon>
        <taxon>Cucumis</taxon>
    </lineage>
</organism>
<dbReference type="Gramene" id="MELO3C020722.2.1">
    <property type="protein sequence ID" value="MELO3C020722.2.1"/>
    <property type="gene ID" value="MELO3C020722.2"/>
</dbReference>
<feature type="region of interest" description="Disordered" evidence="1">
    <location>
        <begin position="52"/>
        <end position="73"/>
    </location>
</feature>
<accession>A0A9I9DLJ0</accession>